<reference evidence="15" key="3">
    <citation type="submission" date="2025-09" db="UniProtKB">
        <authorList>
            <consortium name="Ensembl"/>
        </authorList>
    </citation>
    <scope>IDENTIFICATION</scope>
    <source>
        <strain evidence="15">Glennie</strain>
    </source>
</reference>
<comment type="function">
    <text evidence="1">May be involved in transcriptional regulation.</text>
</comment>
<protein>
    <recommendedName>
        <fullName evidence="14">C2H2-type domain-containing protein</fullName>
    </recommendedName>
</protein>
<keyword evidence="8" id="KW-0805">Transcription regulation</keyword>
<feature type="compositionally biased region" description="Pro residues" evidence="13">
    <location>
        <begin position="1"/>
        <end position="10"/>
    </location>
</feature>
<evidence type="ECO:0000256" key="8">
    <source>
        <dbReference type="ARBA" id="ARBA00023015"/>
    </source>
</evidence>
<dbReference type="FunFam" id="3.30.160.60:FF:000290">
    <property type="entry name" value="Zinc finger protein 697 isoform X1"/>
    <property type="match status" value="1"/>
</dbReference>
<evidence type="ECO:0000256" key="4">
    <source>
        <dbReference type="ARBA" id="ARBA00022723"/>
    </source>
</evidence>
<dbReference type="GeneTree" id="ENSGT00940000162820"/>
<proteinExistence type="inferred from homology"/>
<dbReference type="FunFam" id="3.30.160.60:FF:000787">
    <property type="entry name" value="Zinc finger protein 784"/>
    <property type="match status" value="1"/>
</dbReference>
<dbReference type="FunCoup" id="A0A6I8P1T8">
    <property type="interactions" value="470"/>
</dbReference>
<evidence type="ECO:0000256" key="9">
    <source>
        <dbReference type="ARBA" id="ARBA00023125"/>
    </source>
</evidence>
<comment type="subcellular location">
    <subcellularLocation>
        <location evidence="2">Nucleus</location>
    </subcellularLocation>
</comment>
<keyword evidence="7" id="KW-0862">Zinc</keyword>
<dbReference type="InterPro" id="IPR050331">
    <property type="entry name" value="Zinc_finger"/>
</dbReference>
<feature type="compositionally biased region" description="Low complexity" evidence="13">
    <location>
        <begin position="148"/>
        <end position="163"/>
    </location>
</feature>
<dbReference type="SUPFAM" id="SSF57667">
    <property type="entry name" value="beta-beta-alpha zinc fingers"/>
    <property type="match status" value="3"/>
</dbReference>
<evidence type="ECO:0000256" key="11">
    <source>
        <dbReference type="ARBA" id="ARBA00023242"/>
    </source>
</evidence>
<organism evidence="15 16">
    <name type="scientific">Ornithorhynchus anatinus</name>
    <name type="common">Duckbill platypus</name>
    <dbReference type="NCBI Taxonomy" id="9258"/>
    <lineage>
        <taxon>Eukaryota</taxon>
        <taxon>Metazoa</taxon>
        <taxon>Chordata</taxon>
        <taxon>Craniata</taxon>
        <taxon>Vertebrata</taxon>
        <taxon>Euteleostomi</taxon>
        <taxon>Mammalia</taxon>
        <taxon>Monotremata</taxon>
        <taxon>Ornithorhynchidae</taxon>
        <taxon>Ornithorhynchus</taxon>
    </lineage>
</organism>
<evidence type="ECO:0000256" key="7">
    <source>
        <dbReference type="ARBA" id="ARBA00022833"/>
    </source>
</evidence>
<dbReference type="GO" id="GO:0000978">
    <property type="term" value="F:RNA polymerase II cis-regulatory region sequence-specific DNA binding"/>
    <property type="evidence" value="ECO:0000318"/>
    <property type="project" value="GO_Central"/>
</dbReference>
<feature type="domain" description="C2H2-type" evidence="14">
    <location>
        <begin position="234"/>
        <end position="261"/>
    </location>
</feature>
<feature type="region of interest" description="Disordered" evidence="13">
    <location>
        <begin position="246"/>
        <end position="279"/>
    </location>
</feature>
<evidence type="ECO:0000256" key="10">
    <source>
        <dbReference type="ARBA" id="ARBA00023163"/>
    </source>
</evidence>
<evidence type="ECO:0000313" key="15">
    <source>
        <dbReference type="Ensembl" id="ENSOANP00000046469.1"/>
    </source>
</evidence>
<dbReference type="Proteomes" id="UP000002279">
    <property type="component" value="Chromosome 10"/>
</dbReference>
<name>A0A6I8P1T8_ORNAN</name>
<reference evidence="15" key="2">
    <citation type="submission" date="2025-08" db="UniProtKB">
        <authorList>
            <consortium name="Ensembl"/>
        </authorList>
    </citation>
    <scope>IDENTIFICATION</scope>
    <source>
        <strain evidence="15">Glennie</strain>
    </source>
</reference>
<evidence type="ECO:0000259" key="14">
    <source>
        <dbReference type="PROSITE" id="PS50157"/>
    </source>
</evidence>
<feature type="region of interest" description="Disordered" evidence="13">
    <location>
        <begin position="1"/>
        <end position="32"/>
    </location>
</feature>
<dbReference type="InterPro" id="IPR013087">
    <property type="entry name" value="Znf_C2H2_type"/>
</dbReference>
<keyword evidence="6 12" id="KW-0863">Zinc-finger</keyword>
<evidence type="ECO:0000256" key="5">
    <source>
        <dbReference type="ARBA" id="ARBA00022737"/>
    </source>
</evidence>
<evidence type="ECO:0000256" key="3">
    <source>
        <dbReference type="ARBA" id="ARBA00006991"/>
    </source>
</evidence>
<keyword evidence="16" id="KW-1185">Reference proteome</keyword>
<dbReference type="GO" id="GO:0006357">
    <property type="term" value="P:regulation of transcription by RNA polymerase II"/>
    <property type="evidence" value="ECO:0000318"/>
    <property type="project" value="GO_Central"/>
</dbReference>
<dbReference type="PROSITE" id="PS50157">
    <property type="entry name" value="ZINC_FINGER_C2H2_2"/>
    <property type="match status" value="3"/>
</dbReference>
<feature type="domain" description="C2H2-type" evidence="14">
    <location>
        <begin position="178"/>
        <end position="205"/>
    </location>
</feature>
<evidence type="ECO:0000256" key="2">
    <source>
        <dbReference type="ARBA" id="ARBA00004123"/>
    </source>
</evidence>
<evidence type="ECO:0000256" key="13">
    <source>
        <dbReference type="SAM" id="MobiDB-lite"/>
    </source>
</evidence>
<feature type="domain" description="C2H2-type" evidence="14">
    <location>
        <begin position="206"/>
        <end position="233"/>
    </location>
</feature>
<evidence type="ECO:0000256" key="6">
    <source>
        <dbReference type="ARBA" id="ARBA00022771"/>
    </source>
</evidence>
<feature type="region of interest" description="Disordered" evidence="13">
    <location>
        <begin position="136"/>
        <end position="172"/>
    </location>
</feature>
<comment type="similarity">
    <text evidence="3">Belongs to the krueppel C2H2-type zinc-finger protein family.</text>
</comment>
<keyword evidence="11" id="KW-0539">Nucleus</keyword>
<keyword evidence="5" id="KW-0677">Repeat</keyword>
<dbReference type="PANTHER" id="PTHR16515">
    <property type="entry name" value="PR DOMAIN ZINC FINGER PROTEIN"/>
    <property type="match status" value="1"/>
</dbReference>
<dbReference type="InterPro" id="IPR036236">
    <property type="entry name" value="Znf_C2H2_sf"/>
</dbReference>
<dbReference type="InParanoid" id="A0A6I8P1T8"/>
<dbReference type="Bgee" id="ENSOANG00000041221">
    <property type="expression patterns" value="Expressed in heart and 7 other cell types or tissues"/>
</dbReference>
<dbReference type="Pfam" id="PF00096">
    <property type="entry name" value="zf-C2H2"/>
    <property type="match status" value="3"/>
</dbReference>
<evidence type="ECO:0000256" key="1">
    <source>
        <dbReference type="ARBA" id="ARBA00003767"/>
    </source>
</evidence>
<accession>A0A6I8P1T8</accession>
<keyword evidence="9" id="KW-0238">DNA-binding</keyword>
<keyword evidence="10" id="KW-0804">Transcription</keyword>
<dbReference type="Ensembl" id="ENSOANT00000062956.1">
    <property type="protein sequence ID" value="ENSOANP00000046469.1"/>
    <property type="gene ID" value="ENSOANG00000041221.1"/>
</dbReference>
<reference evidence="15 16" key="1">
    <citation type="journal article" date="2008" name="Nature">
        <title>Genome analysis of the platypus reveals unique signatures of evolution.</title>
        <authorList>
            <person name="Warren W.C."/>
            <person name="Hillier L.W."/>
            <person name="Marshall Graves J.A."/>
            <person name="Birney E."/>
            <person name="Ponting C.P."/>
            <person name="Grutzner F."/>
            <person name="Belov K."/>
            <person name="Miller W."/>
            <person name="Clarke L."/>
            <person name="Chinwalla A.T."/>
            <person name="Yang S.P."/>
            <person name="Heger A."/>
            <person name="Locke D.P."/>
            <person name="Miethke P."/>
            <person name="Waters P.D."/>
            <person name="Veyrunes F."/>
            <person name="Fulton L."/>
            <person name="Fulton B."/>
            <person name="Graves T."/>
            <person name="Wallis J."/>
            <person name="Puente X.S."/>
            <person name="Lopez-Otin C."/>
            <person name="Ordonez G.R."/>
            <person name="Eichler E.E."/>
            <person name="Chen L."/>
            <person name="Cheng Z."/>
            <person name="Deakin J.E."/>
            <person name="Alsop A."/>
            <person name="Thompson K."/>
            <person name="Kirby P."/>
            <person name="Papenfuss A.T."/>
            <person name="Wakefield M.J."/>
            <person name="Olender T."/>
            <person name="Lancet D."/>
            <person name="Huttley G.A."/>
            <person name="Smit A.F."/>
            <person name="Pask A."/>
            <person name="Temple-Smith P."/>
            <person name="Batzer M.A."/>
            <person name="Walker J.A."/>
            <person name="Konkel M.K."/>
            <person name="Harris R.S."/>
            <person name="Whittington C.M."/>
            <person name="Wong E.S."/>
            <person name="Gemmell N.J."/>
            <person name="Buschiazzo E."/>
            <person name="Vargas Jentzsch I.M."/>
            <person name="Merkel A."/>
            <person name="Schmitz J."/>
            <person name="Zemann A."/>
            <person name="Churakov G."/>
            <person name="Kriegs J.O."/>
            <person name="Brosius J."/>
            <person name="Murchison E.P."/>
            <person name="Sachidanandam R."/>
            <person name="Smith C."/>
            <person name="Hannon G.J."/>
            <person name="Tsend-Ayush E."/>
            <person name="McMillan D."/>
            <person name="Attenborough R."/>
            <person name="Rens W."/>
            <person name="Ferguson-Smith M."/>
            <person name="Lefevre C.M."/>
            <person name="Sharp J.A."/>
            <person name="Nicholas K.R."/>
            <person name="Ray D.A."/>
            <person name="Kube M."/>
            <person name="Reinhardt R."/>
            <person name="Pringle T.H."/>
            <person name="Taylor J."/>
            <person name="Jones R.C."/>
            <person name="Nixon B."/>
            <person name="Dacheux J.L."/>
            <person name="Niwa H."/>
            <person name="Sekita Y."/>
            <person name="Huang X."/>
            <person name="Stark A."/>
            <person name="Kheradpour P."/>
            <person name="Kellis M."/>
            <person name="Flicek P."/>
            <person name="Chen Y."/>
            <person name="Webber C."/>
            <person name="Hardison R."/>
            <person name="Nelson J."/>
            <person name="Hallsworth-Pepin K."/>
            <person name="Delehaunty K."/>
            <person name="Markovic C."/>
            <person name="Minx P."/>
            <person name="Feng Y."/>
            <person name="Kremitzki C."/>
            <person name="Mitreva M."/>
            <person name="Glasscock J."/>
            <person name="Wylie T."/>
            <person name="Wohldmann P."/>
            <person name="Thiru P."/>
            <person name="Nhan M.N."/>
            <person name="Pohl C.S."/>
            <person name="Smith S.M."/>
            <person name="Hou S."/>
            <person name="Nefedov M."/>
            <person name="de Jong P.J."/>
            <person name="Renfree M.B."/>
            <person name="Mardis E.R."/>
            <person name="Wilson R.K."/>
        </authorList>
    </citation>
    <scope>NUCLEOTIDE SEQUENCE [LARGE SCALE GENOMIC DNA]</scope>
    <source>
        <strain evidence="15 16">Glennie</strain>
    </source>
</reference>
<dbReference type="GO" id="GO:0000981">
    <property type="term" value="F:DNA-binding transcription factor activity, RNA polymerase II-specific"/>
    <property type="evidence" value="ECO:0000318"/>
    <property type="project" value="GO_Central"/>
</dbReference>
<dbReference type="GO" id="GO:0005634">
    <property type="term" value="C:nucleus"/>
    <property type="evidence" value="ECO:0007669"/>
    <property type="project" value="UniProtKB-SubCell"/>
</dbReference>
<dbReference type="GO" id="GO:0008270">
    <property type="term" value="F:zinc ion binding"/>
    <property type="evidence" value="ECO:0007669"/>
    <property type="project" value="UniProtKB-KW"/>
</dbReference>
<dbReference type="SMART" id="SM00355">
    <property type="entry name" value="ZnF_C2H2"/>
    <property type="match status" value="3"/>
</dbReference>
<dbReference type="AlphaFoldDB" id="A0A6I8P1T8"/>
<evidence type="ECO:0000313" key="16">
    <source>
        <dbReference type="Proteomes" id="UP000002279"/>
    </source>
</evidence>
<dbReference type="FunFam" id="3.30.160.60:FF:000585">
    <property type="entry name" value="zinc finger protein 784"/>
    <property type="match status" value="1"/>
</dbReference>
<evidence type="ECO:0000256" key="12">
    <source>
        <dbReference type="PROSITE-ProRule" id="PRU00042"/>
    </source>
</evidence>
<dbReference type="PANTHER" id="PTHR16515:SF60">
    <property type="entry name" value="ZINC FINGER PROTEIN 436"/>
    <property type="match status" value="1"/>
</dbReference>
<keyword evidence="4" id="KW-0479">Metal-binding</keyword>
<dbReference type="Gene3D" id="3.30.160.60">
    <property type="entry name" value="Classic Zinc Finger"/>
    <property type="match status" value="3"/>
</dbReference>
<sequence length="279" mass="30212">MRPAAPPRPPRACARRPRLPPPRACARPSPSLRPCARLSRTAGDLMEIQAVTVKEEPPEAWAGADPLGLVPDLLFDERSRARAPGGGGHLQCRACGRRCPGLAGPRARRDPHPGERPYRCPQCPRALAAPARLLTRRRRRAAADGERAASCPGPSPAAAAAPRVPAPPPPAAPPAKPYACGFCRKPFRRSSDLRDHERVHTGERPYRCGFCGKAFTQSSVLAGHTRIHTGERPFRCGVCGRAFNNSSNFKKHQRTHRPQPPLGGPFRGRAKTTPPSQEA</sequence>
<dbReference type="PROSITE" id="PS00028">
    <property type="entry name" value="ZINC_FINGER_C2H2_1"/>
    <property type="match status" value="3"/>
</dbReference>